<name>A0A5B7JJ98_PORTR</name>
<evidence type="ECO:0000256" key="1">
    <source>
        <dbReference type="SAM" id="MobiDB-lite"/>
    </source>
</evidence>
<sequence>MGGGHNNRNEGTKSTETKRK</sequence>
<dbReference type="AlphaFoldDB" id="A0A5B7JJ98"/>
<dbReference type="EMBL" id="VSRR010098242">
    <property type="protein sequence ID" value="MPC94366.1"/>
    <property type="molecule type" value="Genomic_DNA"/>
</dbReference>
<feature type="region of interest" description="Disordered" evidence="1">
    <location>
        <begin position="1"/>
        <end position="20"/>
    </location>
</feature>
<keyword evidence="3" id="KW-1185">Reference proteome</keyword>
<comment type="caution">
    <text evidence="2">The sequence shown here is derived from an EMBL/GenBank/DDBJ whole genome shotgun (WGS) entry which is preliminary data.</text>
</comment>
<protein>
    <submittedName>
        <fullName evidence="2">Uncharacterized protein</fullName>
    </submittedName>
</protein>
<feature type="compositionally biased region" description="Basic and acidic residues" evidence="1">
    <location>
        <begin position="7"/>
        <end position="20"/>
    </location>
</feature>
<accession>A0A5B7JJ98</accession>
<gene>
    <name evidence="2" type="ORF">E2C01_089533</name>
</gene>
<evidence type="ECO:0000313" key="3">
    <source>
        <dbReference type="Proteomes" id="UP000324222"/>
    </source>
</evidence>
<dbReference type="Proteomes" id="UP000324222">
    <property type="component" value="Unassembled WGS sequence"/>
</dbReference>
<proteinExistence type="predicted"/>
<organism evidence="2 3">
    <name type="scientific">Portunus trituberculatus</name>
    <name type="common">Swimming crab</name>
    <name type="synonym">Neptunus trituberculatus</name>
    <dbReference type="NCBI Taxonomy" id="210409"/>
    <lineage>
        <taxon>Eukaryota</taxon>
        <taxon>Metazoa</taxon>
        <taxon>Ecdysozoa</taxon>
        <taxon>Arthropoda</taxon>
        <taxon>Crustacea</taxon>
        <taxon>Multicrustacea</taxon>
        <taxon>Malacostraca</taxon>
        <taxon>Eumalacostraca</taxon>
        <taxon>Eucarida</taxon>
        <taxon>Decapoda</taxon>
        <taxon>Pleocyemata</taxon>
        <taxon>Brachyura</taxon>
        <taxon>Eubrachyura</taxon>
        <taxon>Portunoidea</taxon>
        <taxon>Portunidae</taxon>
        <taxon>Portuninae</taxon>
        <taxon>Portunus</taxon>
    </lineage>
</organism>
<evidence type="ECO:0000313" key="2">
    <source>
        <dbReference type="EMBL" id="MPC94366.1"/>
    </source>
</evidence>
<reference evidence="2 3" key="1">
    <citation type="submission" date="2019-05" db="EMBL/GenBank/DDBJ databases">
        <title>Another draft genome of Portunus trituberculatus and its Hox gene families provides insights of decapod evolution.</title>
        <authorList>
            <person name="Jeong J.-H."/>
            <person name="Song I."/>
            <person name="Kim S."/>
            <person name="Choi T."/>
            <person name="Kim D."/>
            <person name="Ryu S."/>
            <person name="Kim W."/>
        </authorList>
    </citation>
    <scope>NUCLEOTIDE SEQUENCE [LARGE SCALE GENOMIC DNA]</scope>
    <source>
        <tissue evidence="2">Muscle</tissue>
    </source>
</reference>